<evidence type="ECO:0000259" key="12">
    <source>
        <dbReference type="Pfam" id="PF15805"/>
    </source>
</evidence>
<dbReference type="GO" id="GO:0008270">
    <property type="term" value="F:zinc ion binding"/>
    <property type="evidence" value="ECO:0007669"/>
    <property type="project" value="UniProtKB-KW"/>
</dbReference>
<evidence type="ECO:0000256" key="5">
    <source>
        <dbReference type="ARBA" id="ARBA00022723"/>
    </source>
</evidence>
<evidence type="ECO:0000256" key="9">
    <source>
        <dbReference type="ARBA" id="ARBA00023187"/>
    </source>
</evidence>
<keyword evidence="14" id="KW-1185">Reference proteome</keyword>
<evidence type="ECO:0000256" key="4">
    <source>
        <dbReference type="ARBA" id="ARBA00022664"/>
    </source>
</evidence>
<comment type="caution">
    <text evidence="13">The sequence shown here is derived from an EMBL/GenBank/DDBJ whole genome shotgun (WGS) entry which is preliminary data.</text>
</comment>
<dbReference type="Pfam" id="PF15805">
    <property type="entry name" value="SCNM1_acidic"/>
    <property type="match status" value="1"/>
</dbReference>
<dbReference type="InterPro" id="IPR031625">
    <property type="entry name" value="SCNM1_acidic"/>
</dbReference>
<keyword evidence="7" id="KW-0863">Zinc-finger</keyword>
<dbReference type="InterPro" id="IPR031622">
    <property type="entry name" value="Znf-SCNM1"/>
</dbReference>
<evidence type="ECO:0000256" key="1">
    <source>
        <dbReference type="ARBA" id="ARBA00004324"/>
    </source>
</evidence>
<accession>A0AAN8KD27</accession>
<keyword evidence="10" id="KW-0539">Nucleus</keyword>
<dbReference type="GO" id="GO:0008380">
    <property type="term" value="P:RNA splicing"/>
    <property type="evidence" value="ECO:0007669"/>
    <property type="project" value="UniProtKB-KW"/>
</dbReference>
<evidence type="ECO:0000313" key="14">
    <source>
        <dbReference type="Proteomes" id="UP001347796"/>
    </source>
</evidence>
<keyword evidence="5" id="KW-0479">Metal-binding</keyword>
<evidence type="ECO:0000256" key="6">
    <source>
        <dbReference type="ARBA" id="ARBA00022728"/>
    </source>
</evidence>
<evidence type="ECO:0000256" key="7">
    <source>
        <dbReference type="ARBA" id="ARBA00022771"/>
    </source>
</evidence>
<dbReference type="GO" id="GO:0006397">
    <property type="term" value="P:mRNA processing"/>
    <property type="evidence" value="ECO:0007669"/>
    <property type="project" value="UniProtKB-KW"/>
</dbReference>
<dbReference type="Pfam" id="PF15803">
    <property type="entry name" value="zf-SCNM1"/>
    <property type="match status" value="1"/>
</dbReference>
<dbReference type="PANTHER" id="PTHR32297:SF1">
    <property type="entry name" value="SODIUM CHANNEL MODIFIER 1"/>
    <property type="match status" value="1"/>
</dbReference>
<dbReference type="EMBL" id="JAZGQO010000002">
    <property type="protein sequence ID" value="KAK6191340.1"/>
    <property type="molecule type" value="Genomic_DNA"/>
</dbReference>
<dbReference type="Proteomes" id="UP001347796">
    <property type="component" value="Unassembled WGS sequence"/>
</dbReference>
<dbReference type="InterPro" id="IPR033570">
    <property type="entry name" value="SCNM1"/>
</dbReference>
<dbReference type="GO" id="GO:0005681">
    <property type="term" value="C:spliceosomal complex"/>
    <property type="evidence" value="ECO:0007669"/>
    <property type="project" value="UniProtKB-KW"/>
</dbReference>
<evidence type="ECO:0000256" key="10">
    <source>
        <dbReference type="ARBA" id="ARBA00023242"/>
    </source>
</evidence>
<gene>
    <name evidence="13" type="ORF">SNE40_003057</name>
</gene>
<keyword evidence="6" id="KW-0747">Spliceosome</keyword>
<feature type="domain" description="Sodium channel modifier 1 acidic C-terminal" evidence="12">
    <location>
        <begin position="266"/>
        <end position="305"/>
    </location>
</feature>
<keyword evidence="4" id="KW-0507">mRNA processing</keyword>
<keyword evidence="9" id="KW-0508">mRNA splicing</keyword>
<evidence type="ECO:0000256" key="2">
    <source>
        <dbReference type="ARBA" id="ARBA00004642"/>
    </source>
</evidence>
<feature type="domain" description="Sodium channel modifier 1 zinc-finger" evidence="11">
    <location>
        <begin position="44"/>
        <end position="69"/>
    </location>
</feature>
<name>A0AAN8KD27_PATCE</name>
<comment type="subcellular location">
    <subcellularLocation>
        <location evidence="1">Nucleus speckle</location>
    </subcellularLocation>
    <subcellularLocation>
        <location evidence="2">Nucleus</location>
        <location evidence="2">Nucleoplasm</location>
    </subcellularLocation>
</comment>
<dbReference type="GO" id="GO:0016607">
    <property type="term" value="C:nuclear speck"/>
    <property type="evidence" value="ECO:0007669"/>
    <property type="project" value="UniProtKB-SubCell"/>
</dbReference>
<keyword evidence="8" id="KW-0862">Zinc</keyword>
<evidence type="ECO:0000259" key="11">
    <source>
        <dbReference type="Pfam" id="PF15803"/>
    </source>
</evidence>
<dbReference type="AlphaFoldDB" id="A0AAN8KD27"/>
<sequence length="307" mass="35274">MSFKREGDNKEQLQLLRKRRIQDLIGESVPEDEAKLLSNGRFTCTVCHHNPIFDTLDTLLVHRSGKKHEKGAAIFLEKQRQLKDLIEVRKAEHFEKYGNTNIKIAKEHLNNKHLMTSAPYDARSKKSKPYDRKLKVHVVPKSSSKSSTYLTKTPQIPGAEARWCGLQSSEPIIHDKQLKNVFCRKVETIEEIKPYKSNRHKNPNQTLSCSNTINSAKDSVLIDVHEKDNVRLVLTDDIINSLTTQPPPAPPPDIVIPNEPKIQTEEQKQFCEKIKQLRGAGWKRDWDGKWIKDEDAEFDSDEEAPDI</sequence>
<evidence type="ECO:0000256" key="3">
    <source>
        <dbReference type="ARBA" id="ARBA00020620"/>
    </source>
</evidence>
<evidence type="ECO:0000313" key="13">
    <source>
        <dbReference type="EMBL" id="KAK6191340.1"/>
    </source>
</evidence>
<proteinExistence type="predicted"/>
<protein>
    <recommendedName>
        <fullName evidence="3">Sodium channel modifier 1</fullName>
    </recommendedName>
</protein>
<reference evidence="13 14" key="1">
    <citation type="submission" date="2024-01" db="EMBL/GenBank/DDBJ databases">
        <title>The genome of the rayed Mediterranean limpet Patella caerulea (Linnaeus, 1758).</title>
        <authorList>
            <person name="Anh-Thu Weber A."/>
            <person name="Halstead-Nussloch G."/>
        </authorList>
    </citation>
    <scope>NUCLEOTIDE SEQUENCE [LARGE SCALE GENOMIC DNA]</scope>
    <source>
        <strain evidence="13">AATW-2023a</strain>
        <tissue evidence="13">Whole specimen</tissue>
    </source>
</reference>
<evidence type="ECO:0000256" key="8">
    <source>
        <dbReference type="ARBA" id="ARBA00022833"/>
    </source>
</evidence>
<organism evidence="13 14">
    <name type="scientific">Patella caerulea</name>
    <name type="common">Rayed Mediterranean limpet</name>
    <dbReference type="NCBI Taxonomy" id="87958"/>
    <lineage>
        <taxon>Eukaryota</taxon>
        <taxon>Metazoa</taxon>
        <taxon>Spiralia</taxon>
        <taxon>Lophotrochozoa</taxon>
        <taxon>Mollusca</taxon>
        <taxon>Gastropoda</taxon>
        <taxon>Patellogastropoda</taxon>
        <taxon>Patelloidea</taxon>
        <taxon>Patellidae</taxon>
        <taxon>Patella</taxon>
    </lineage>
</organism>
<dbReference type="PANTHER" id="PTHR32297">
    <property type="entry name" value="SODIUM CHANNEL MODIFIER 1"/>
    <property type="match status" value="1"/>
</dbReference>